<dbReference type="RefSeq" id="WP_047755050.1">
    <property type="nucleotide sequence ID" value="NZ_CAJUHA010000005.1"/>
</dbReference>
<dbReference type="InterPro" id="IPR000600">
    <property type="entry name" value="ROK"/>
</dbReference>
<comment type="similarity">
    <text evidence="1">Belongs to the ROK (NagC/XylR) family.</text>
</comment>
<keyword evidence="7" id="KW-0067">ATP-binding</keyword>
<keyword evidence="6 9" id="KW-0418">Kinase</keyword>
<evidence type="ECO:0000313" key="9">
    <source>
        <dbReference type="EMBL" id="AKI97915.1"/>
    </source>
</evidence>
<dbReference type="EC" id="2.7.1.2" evidence="2"/>
<dbReference type="NCBIfam" id="TIGR00744">
    <property type="entry name" value="ROK_glcA_fam"/>
    <property type="match status" value="1"/>
</dbReference>
<sequence>MNGYVVGIDLGGTETKIGIVDYNGNIVEKSIIPTLVSRGSEDVIDRIAESVRKLVHTSGVESKVLGIGVGSPGSIERESGTVIYSPNFPGWKNVPLSRRLEELTGFTTYVENDANAFAIGEWAFGTFKGTPNIVALTLGTGVGGGVISRGELITGSQGFGGELGHVIIEPDGPLCGCGSHGCLEALASATSIVRMAKEFRKRYPDSPVFRQENITARTVFDAAKTGDEMSELVVERATKALAIGIAGFVHIFNPDVIILGGGVSRAGNYLLEKVERKVRSYVMESFRGTFKIALSELVEDAGIKGAASIVYFRSK</sequence>
<dbReference type="InterPro" id="IPR049874">
    <property type="entry name" value="ROK_cs"/>
</dbReference>
<dbReference type="PATRIC" id="fig|1330330.3.peg.1809"/>
<evidence type="ECO:0000256" key="8">
    <source>
        <dbReference type="ARBA" id="ARBA00032386"/>
    </source>
</evidence>
<evidence type="ECO:0000256" key="6">
    <source>
        <dbReference type="ARBA" id="ARBA00022777"/>
    </source>
</evidence>
<reference evidence="9 10" key="1">
    <citation type="submission" date="2015-04" db="EMBL/GenBank/DDBJ databases">
        <title>Complete Genome Sequence of Kosmotoga pacifica SLHLJ1.</title>
        <authorList>
            <person name="Jiang L.J."/>
            <person name="Shao Z.Z."/>
            <person name="Jebbar M."/>
        </authorList>
    </citation>
    <scope>NUCLEOTIDE SEQUENCE [LARGE SCALE GENOMIC DNA]</scope>
    <source>
        <strain evidence="9 10">SLHLJ1</strain>
    </source>
</reference>
<dbReference type="PROSITE" id="PS01125">
    <property type="entry name" value="ROK"/>
    <property type="match status" value="1"/>
</dbReference>
<evidence type="ECO:0000256" key="7">
    <source>
        <dbReference type="ARBA" id="ARBA00022840"/>
    </source>
</evidence>
<name>A0A0G2Z8H8_9BACT</name>
<dbReference type="GO" id="GO:0006096">
    <property type="term" value="P:glycolytic process"/>
    <property type="evidence" value="ECO:0007669"/>
    <property type="project" value="InterPro"/>
</dbReference>
<dbReference type="KEGG" id="kpf:IX53_08895"/>
<dbReference type="PANTHER" id="PTHR18964">
    <property type="entry name" value="ROK (REPRESSOR, ORF, KINASE) FAMILY"/>
    <property type="match status" value="1"/>
</dbReference>
<evidence type="ECO:0000256" key="3">
    <source>
        <dbReference type="ARBA" id="ARBA00014701"/>
    </source>
</evidence>
<dbReference type="InterPro" id="IPR043129">
    <property type="entry name" value="ATPase_NBD"/>
</dbReference>
<protein>
    <recommendedName>
        <fullName evidence="3">Glucokinase</fullName>
        <ecNumber evidence="2">2.7.1.2</ecNumber>
    </recommendedName>
    <alternativeName>
        <fullName evidence="8">Glucose kinase</fullName>
    </alternativeName>
</protein>
<dbReference type="EMBL" id="CP011232">
    <property type="protein sequence ID" value="AKI97915.1"/>
    <property type="molecule type" value="Genomic_DNA"/>
</dbReference>
<accession>A0A0G2Z8H8</accession>
<dbReference type="InterPro" id="IPR004654">
    <property type="entry name" value="ROK_glcA"/>
</dbReference>
<evidence type="ECO:0000256" key="2">
    <source>
        <dbReference type="ARBA" id="ARBA00012323"/>
    </source>
</evidence>
<proteinExistence type="inferred from homology"/>
<gene>
    <name evidence="9" type="ORF">IX53_08895</name>
</gene>
<dbReference type="STRING" id="1330330.IX53_08895"/>
<keyword evidence="10" id="KW-1185">Reference proteome</keyword>
<dbReference type="OrthoDB" id="9810372at2"/>
<evidence type="ECO:0000313" key="10">
    <source>
        <dbReference type="Proteomes" id="UP000035159"/>
    </source>
</evidence>
<dbReference type="PANTHER" id="PTHR18964:SF149">
    <property type="entry name" value="BIFUNCTIONAL UDP-N-ACETYLGLUCOSAMINE 2-EPIMERASE_N-ACETYLMANNOSAMINE KINASE"/>
    <property type="match status" value="1"/>
</dbReference>
<dbReference type="GO" id="GO:0005524">
    <property type="term" value="F:ATP binding"/>
    <property type="evidence" value="ECO:0007669"/>
    <property type="project" value="UniProtKB-KW"/>
</dbReference>
<dbReference type="Proteomes" id="UP000035159">
    <property type="component" value="Chromosome"/>
</dbReference>
<evidence type="ECO:0000256" key="5">
    <source>
        <dbReference type="ARBA" id="ARBA00022741"/>
    </source>
</evidence>
<dbReference type="GO" id="GO:0005737">
    <property type="term" value="C:cytoplasm"/>
    <property type="evidence" value="ECO:0007669"/>
    <property type="project" value="InterPro"/>
</dbReference>
<dbReference type="Pfam" id="PF00480">
    <property type="entry name" value="ROK"/>
    <property type="match status" value="1"/>
</dbReference>
<organism evidence="9 10">
    <name type="scientific">Kosmotoga pacifica</name>
    <dbReference type="NCBI Taxonomy" id="1330330"/>
    <lineage>
        <taxon>Bacteria</taxon>
        <taxon>Thermotogati</taxon>
        <taxon>Thermotogota</taxon>
        <taxon>Thermotogae</taxon>
        <taxon>Kosmotogales</taxon>
        <taxon>Kosmotogaceae</taxon>
        <taxon>Kosmotoga</taxon>
    </lineage>
</organism>
<dbReference type="SUPFAM" id="SSF53067">
    <property type="entry name" value="Actin-like ATPase domain"/>
    <property type="match status" value="1"/>
</dbReference>
<evidence type="ECO:0000256" key="4">
    <source>
        <dbReference type="ARBA" id="ARBA00022679"/>
    </source>
</evidence>
<dbReference type="Gene3D" id="3.30.420.40">
    <property type="match status" value="2"/>
</dbReference>
<keyword evidence="5" id="KW-0547">Nucleotide-binding</keyword>
<keyword evidence="4" id="KW-0808">Transferase</keyword>
<dbReference type="AlphaFoldDB" id="A0A0G2Z8H8"/>
<dbReference type="GO" id="GO:0004340">
    <property type="term" value="F:glucokinase activity"/>
    <property type="evidence" value="ECO:0007669"/>
    <property type="project" value="UniProtKB-EC"/>
</dbReference>
<evidence type="ECO:0000256" key="1">
    <source>
        <dbReference type="ARBA" id="ARBA00006479"/>
    </source>
</evidence>